<proteinExistence type="predicted"/>
<dbReference type="EMBL" id="BMVP01000002">
    <property type="protein sequence ID" value="GHB43266.1"/>
    <property type="molecule type" value="Genomic_DNA"/>
</dbReference>
<gene>
    <name evidence="1" type="ORF">GCM10010347_10590</name>
</gene>
<name>A0ABQ3ESN8_9ACTN</name>
<evidence type="ECO:0000313" key="1">
    <source>
        <dbReference type="EMBL" id="GHB43266.1"/>
    </source>
</evidence>
<keyword evidence="2" id="KW-1185">Reference proteome</keyword>
<dbReference type="Proteomes" id="UP000642673">
    <property type="component" value="Unassembled WGS sequence"/>
</dbReference>
<organism evidence="1 2">
    <name type="scientific">Streptomyces cirratus</name>
    <dbReference type="NCBI Taxonomy" id="68187"/>
    <lineage>
        <taxon>Bacteria</taxon>
        <taxon>Bacillati</taxon>
        <taxon>Actinomycetota</taxon>
        <taxon>Actinomycetes</taxon>
        <taxon>Kitasatosporales</taxon>
        <taxon>Streptomycetaceae</taxon>
        <taxon>Streptomyces</taxon>
    </lineage>
</organism>
<protein>
    <submittedName>
        <fullName evidence="1">Uncharacterized protein</fullName>
    </submittedName>
</protein>
<reference evidence="2" key="1">
    <citation type="journal article" date="2019" name="Int. J. Syst. Evol. Microbiol.">
        <title>The Global Catalogue of Microorganisms (GCM) 10K type strain sequencing project: providing services to taxonomists for standard genome sequencing and annotation.</title>
        <authorList>
            <consortium name="The Broad Institute Genomics Platform"/>
            <consortium name="The Broad Institute Genome Sequencing Center for Infectious Disease"/>
            <person name="Wu L."/>
            <person name="Ma J."/>
        </authorList>
    </citation>
    <scope>NUCLEOTIDE SEQUENCE [LARGE SCALE GENOMIC DNA]</scope>
    <source>
        <strain evidence="2">JCM 4738</strain>
    </source>
</reference>
<accession>A0ABQ3ESN8</accession>
<comment type="caution">
    <text evidence="1">The sequence shown here is derived from an EMBL/GenBank/DDBJ whole genome shotgun (WGS) entry which is preliminary data.</text>
</comment>
<evidence type="ECO:0000313" key="2">
    <source>
        <dbReference type="Proteomes" id="UP000642673"/>
    </source>
</evidence>
<sequence length="136" mass="14985">MEILHDSEIVLVSEDGCLLGRVEAGFSAASYAVRISDRDEVVEHVAWNLFEALAKVRTDLQQAGLKPAVEGACRDVYPSRMALEMGGGRKAYRWPVTDRPVTVGIFDPVPSSEYGRLAYVEEQRVSVDRLRSEGSG</sequence>